<gene>
    <name evidence="11" type="ORF">D3P08_11840</name>
</gene>
<keyword evidence="8" id="KW-0902">Two-component regulatory system</keyword>
<keyword evidence="5" id="KW-0547">Nucleotide-binding</keyword>
<dbReference type="EC" id="2.7.13.3" evidence="2"/>
<evidence type="ECO:0000259" key="10">
    <source>
        <dbReference type="PROSITE" id="PS50112"/>
    </source>
</evidence>
<dbReference type="SMART" id="SM00387">
    <property type="entry name" value="HATPase_c"/>
    <property type="match status" value="1"/>
</dbReference>
<evidence type="ECO:0000256" key="5">
    <source>
        <dbReference type="ARBA" id="ARBA00022741"/>
    </source>
</evidence>
<dbReference type="GO" id="GO:0006355">
    <property type="term" value="P:regulation of DNA-templated transcription"/>
    <property type="evidence" value="ECO:0007669"/>
    <property type="project" value="InterPro"/>
</dbReference>
<organism evidence="11 12">
    <name type="scientific">Paenibacillus nanensis</name>
    <dbReference type="NCBI Taxonomy" id="393251"/>
    <lineage>
        <taxon>Bacteria</taxon>
        <taxon>Bacillati</taxon>
        <taxon>Bacillota</taxon>
        <taxon>Bacilli</taxon>
        <taxon>Bacillales</taxon>
        <taxon>Paenibacillaceae</taxon>
        <taxon>Paenibacillus</taxon>
    </lineage>
</organism>
<dbReference type="InterPro" id="IPR035965">
    <property type="entry name" value="PAS-like_dom_sf"/>
</dbReference>
<keyword evidence="12" id="KW-1185">Reference proteome</keyword>
<dbReference type="Gene3D" id="1.10.287.130">
    <property type="match status" value="1"/>
</dbReference>
<dbReference type="Pfam" id="PF00989">
    <property type="entry name" value="PAS"/>
    <property type="match status" value="2"/>
</dbReference>
<dbReference type="Proteomes" id="UP000266482">
    <property type="component" value="Unassembled WGS sequence"/>
</dbReference>
<dbReference type="SUPFAM" id="SSF55785">
    <property type="entry name" value="PYP-like sensor domain (PAS domain)"/>
    <property type="match status" value="3"/>
</dbReference>
<dbReference type="SUPFAM" id="SSF55874">
    <property type="entry name" value="ATPase domain of HSP90 chaperone/DNA topoisomerase II/histidine kinase"/>
    <property type="match status" value="1"/>
</dbReference>
<feature type="domain" description="PAS" evidence="10">
    <location>
        <begin position="27"/>
        <end position="82"/>
    </location>
</feature>
<evidence type="ECO:0000256" key="3">
    <source>
        <dbReference type="ARBA" id="ARBA00022553"/>
    </source>
</evidence>
<accession>A0A3A1V576</accession>
<keyword evidence="4" id="KW-0808">Transferase</keyword>
<evidence type="ECO:0000256" key="2">
    <source>
        <dbReference type="ARBA" id="ARBA00012438"/>
    </source>
</evidence>
<dbReference type="Pfam" id="PF02518">
    <property type="entry name" value="HATPase_c"/>
    <property type="match status" value="1"/>
</dbReference>
<evidence type="ECO:0000256" key="8">
    <source>
        <dbReference type="ARBA" id="ARBA00023012"/>
    </source>
</evidence>
<dbReference type="OrthoDB" id="9815750at2"/>
<evidence type="ECO:0000259" key="9">
    <source>
        <dbReference type="PROSITE" id="PS50109"/>
    </source>
</evidence>
<dbReference type="EMBL" id="QXQA01000006">
    <property type="protein sequence ID" value="RIX52700.1"/>
    <property type="molecule type" value="Genomic_DNA"/>
</dbReference>
<reference evidence="11 12" key="1">
    <citation type="submission" date="2018-09" db="EMBL/GenBank/DDBJ databases">
        <title>Paenibacillus aracenensis nov. sp. isolated from a cave in southern Spain.</title>
        <authorList>
            <person name="Jurado V."/>
            <person name="Gutierrez-Patricio S."/>
            <person name="Gonzalez-Pimentel J.L."/>
            <person name="Miller A.Z."/>
            <person name="Laiz L."/>
            <person name="Saiz-Jimenez C."/>
        </authorList>
    </citation>
    <scope>NUCLEOTIDE SEQUENCE [LARGE SCALE GENOMIC DNA]</scope>
    <source>
        <strain evidence="11 12">DSM 22867</strain>
    </source>
</reference>
<dbReference type="InterPro" id="IPR003594">
    <property type="entry name" value="HATPase_dom"/>
</dbReference>
<keyword evidence="6" id="KW-0418">Kinase</keyword>
<dbReference type="PANTHER" id="PTHR43065:SF34">
    <property type="entry name" value="SPORULATION KINASE A"/>
    <property type="match status" value="1"/>
</dbReference>
<dbReference type="PRINTS" id="PR00344">
    <property type="entry name" value="BCTRLSENSOR"/>
</dbReference>
<dbReference type="GO" id="GO:0005524">
    <property type="term" value="F:ATP binding"/>
    <property type="evidence" value="ECO:0007669"/>
    <property type="project" value="UniProtKB-KW"/>
</dbReference>
<dbReference type="SMART" id="SM00091">
    <property type="entry name" value="PAS"/>
    <property type="match status" value="3"/>
</dbReference>
<name>A0A3A1V576_9BACL</name>
<comment type="catalytic activity">
    <reaction evidence="1">
        <text>ATP + protein L-histidine = ADP + protein N-phospho-L-histidine.</text>
        <dbReference type="EC" id="2.7.13.3"/>
    </reaction>
</comment>
<dbReference type="CDD" id="cd00082">
    <property type="entry name" value="HisKA"/>
    <property type="match status" value="1"/>
</dbReference>
<dbReference type="PROSITE" id="PS50109">
    <property type="entry name" value="HIS_KIN"/>
    <property type="match status" value="1"/>
</dbReference>
<dbReference type="GO" id="GO:0000155">
    <property type="term" value="F:phosphorelay sensor kinase activity"/>
    <property type="evidence" value="ECO:0007669"/>
    <property type="project" value="InterPro"/>
</dbReference>
<feature type="domain" description="PAS" evidence="10">
    <location>
        <begin position="261"/>
        <end position="331"/>
    </location>
</feature>
<evidence type="ECO:0000256" key="6">
    <source>
        <dbReference type="ARBA" id="ARBA00022777"/>
    </source>
</evidence>
<keyword evidence="3" id="KW-0597">Phosphoprotein</keyword>
<evidence type="ECO:0000256" key="4">
    <source>
        <dbReference type="ARBA" id="ARBA00022679"/>
    </source>
</evidence>
<evidence type="ECO:0000313" key="11">
    <source>
        <dbReference type="EMBL" id="RIX52700.1"/>
    </source>
</evidence>
<dbReference type="InterPro" id="IPR036890">
    <property type="entry name" value="HATPase_C_sf"/>
</dbReference>
<dbReference type="InterPro" id="IPR013767">
    <property type="entry name" value="PAS_fold"/>
</dbReference>
<dbReference type="CDD" id="cd00130">
    <property type="entry name" value="PAS"/>
    <property type="match status" value="3"/>
</dbReference>
<dbReference type="Pfam" id="PF00512">
    <property type="entry name" value="HisKA"/>
    <property type="match status" value="1"/>
</dbReference>
<proteinExistence type="predicted"/>
<dbReference type="InterPro" id="IPR036097">
    <property type="entry name" value="HisK_dim/P_sf"/>
</dbReference>
<dbReference type="InterPro" id="IPR004358">
    <property type="entry name" value="Sig_transdc_His_kin-like_C"/>
</dbReference>
<dbReference type="InterPro" id="IPR000014">
    <property type="entry name" value="PAS"/>
</dbReference>
<dbReference type="RefSeq" id="WP_119599909.1">
    <property type="nucleotide sequence ID" value="NZ_QXQA01000006.1"/>
</dbReference>
<dbReference type="Gene3D" id="3.30.450.20">
    <property type="entry name" value="PAS domain"/>
    <property type="match status" value="3"/>
</dbReference>
<dbReference type="PROSITE" id="PS50112">
    <property type="entry name" value="PAS"/>
    <property type="match status" value="2"/>
</dbReference>
<evidence type="ECO:0000313" key="12">
    <source>
        <dbReference type="Proteomes" id="UP000266482"/>
    </source>
</evidence>
<evidence type="ECO:0000256" key="1">
    <source>
        <dbReference type="ARBA" id="ARBA00000085"/>
    </source>
</evidence>
<comment type="caution">
    <text evidence="11">The sequence shown here is derived from an EMBL/GenBank/DDBJ whole genome shotgun (WGS) entry which is preliminary data.</text>
</comment>
<dbReference type="Pfam" id="PF13426">
    <property type="entry name" value="PAS_9"/>
    <property type="match status" value="1"/>
</dbReference>
<dbReference type="SUPFAM" id="SSF47384">
    <property type="entry name" value="Homodimeric domain of signal transducing histidine kinase"/>
    <property type="match status" value="1"/>
</dbReference>
<dbReference type="SMART" id="SM00388">
    <property type="entry name" value="HisKA"/>
    <property type="match status" value="1"/>
</dbReference>
<dbReference type="NCBIfam" id="TIGR00229">
    <property type="entry name" value="sensory_box"/>
    <property type="match status" value="3"/>
</dbReference>
<keyword evidence="7" id="KW-0067">ATP-binding</keyword>
<protein>
    <recommendedName>
        <fullName evidence="2">histidine kinase</fullName>
        <ecNumber evidence="2">2.7.13.3</ecNumber>
    </recommendedName>
</protein>
<sequence length="606" mass="68530">MDATTEQLLQESRVRYETLVHCLPDGVIVHSNFQILFVNEAALKLVGATSSQQLEGRHLFDLIHQEYHYQLKERVEGFIERGVPSSPLLRKLIRLDGSIVSTEVRAIPITYDGKSAVQLIVRDLSPMLQMEETLNEWNDLYKTLVESVVAGVFVAQQNEIVYANPYLLDMLGYSLEELQGLPVDAVVDTSKLVLLHEDQCTKHMAGKTQYPFKVKGKRKDGRSIYLEGNCSSISFNGEEAILGTIQDVTLKQEQEQMLQNSAKLYQQMLMCIPEPIFITDEDEVLYANKHAIELAGQPDDSLMIGQPFLQFIHENDRKLVQEDIERAMTLDEPTAFREIRILLDDRILEAEVSYIRIDNYMGRSVVLSVVRDLTDRKRSEEQMLRSEKLSVIGQLAAGVAHEIRNPLTALKGFTQLLRSKYKDESSYFEIMAAELDRINLIVNEFMTLARPHLTSFEQGSFAEIIQSVLSILETQAILLNVEICCELEANLPMLYCNGNQLKQVFLNVVKNAIEAMPDGGKVHIQANMAETGKERLLHVRIHDEGPGIPNEVIRRLGEPFVTTKEKGTGLGLMVSTRIIEAHLGKLQIYNRQGKGTTVEITLPIKH</sequence>
<dbReference type="PANTHER" id="PTHR43065">
    <property type="entry name" value="SENSOR HISTIDINE KINASE"/>
    <property type="match status" value="1"/>
</dbReference>
<feature type="domain" description="Histidine kinase" evidence="9">
    <location>
        <begin position="398"/>
        <end position="606"/>
    </location>
</feature>
<dbReference type="InterPro" id="IPR005467">
    <property type="entry name" value="His_kinase_dom"/>
</dbReference>
<dbReference type="InterPro" id="IPR003661">
    <property type="entry name" value="HisK_dim/P_dom"/>
</dbReference>
<dbReference type="AlphaFoldDB" id="A0A3A1V576"/>
<evidence type="ECO:0000256" key="7">
    <source>
        <dbReference type="ARBA" id="ARBA00022840"/>
    </source>
</evidence>
<dbReference type="Gene3D" id="3.30.565.10">
    <property type="entry name" value="Histidine kinase-like ATPase, C-terminal domain"/>
    <property type="match status" value="1"/>
</dbReference>